<sequence>MVPLAKEKTEKKYFGLSQNAFLFGFISMLNDFASELTIRTLPLYLSSVLGVKTEIIGLIEGIADTTSTLLKLISGYLSDFFKKRKALVFLGYALSNLSRPFLFWATTWPITLIIRFLDRVGKGIRTSPKDALIADSTEPENLGRAFGFNRALDPFGAVLALFVAAALLYWGKTNTTTMTREVFQRLIILSTIPGFFVLFLLAFFIREIPPKGKEIKKLSLSLRGFDQRFKKFLVVLILFTLGNSSDAFLILKAKTAGMTVVEIFVMLGFFNLISVLVSYPAGILSDKIGRLKLIAGGWIVYALLYLGFALASTPQVFALLYILYGAYYGITEGVEKAMVADLVPSEKRASAYGLYNAAVGISALPASLIAGFLWDKFSPAHAFFFGSLLALLAVVLLPWALRGGVRK</sequence>
<dbReference type="GO" id="GO:0022857">
    <property type="term" value="F:transmembrane transporter activity"/>
    <property type="evidence" value="ECO:0007669"/>
    <property type="project" value="InterPro"/>
</dbReference>
<comment type="caution">
    <text evidence="8">The sequence shown here is derived from an EMBL/GenBank/DDBJ whole genome shotgun (WGS) entry which is preliminary data.</text>
</comment>
<accession>A0A1L8CRZ5</accession>
<dbReference type="SUPFAM" id="SSF103473">
    <property type="entry name" value="MFS general substrate transporter"/>
    <property type="match status" value="1"/>
</dbReference>
<proteinExistence type="predicted"/>
<dbReference type="PROSITE" id="PS50850">
    <property type="entry name" value="MFS"/>
    <property type="match status" value="1"/>
</dbReference>
<dbReference type="EMBL" id="BDJK01000003">
    <property type="protein sequence ID" value="GAV21692.1"/>
    <property type="molecule type" value="Genomic_DNA"/>
</dbReference>
<keyword evidence="5 6" id="KW-0472">Membrane</keyword>
<dbReference type="PANTHER" id="PTHR23518">
    <property type="entry name" value="C-METHYLTRANSFERASE"/>
    <property type="match status" value="1"/>
</dbReference>
<feature type="transmembrane region" description="Helical" evidence="6">
    <location>
        <begin position="182"/>
        <end position="205"/>
    </location>
</feature>
<dbReference type="OrthoDB" id="9803985at2"/>
<comment type="subcellular location">
    <subcellularLocation>
        <location evidence="1">Cell membrane</location>
        <topology evidence="1">Multi-pass membrane protein</topology>
    </subcellularLocation>
</comment>
<gene>
    <name evidence="8" type="ORF">cpu_02020</name>
</gene>
<keyword evidence="9" id="KW-1185">Reference proteome</keyword>
<name>A0A1L8CRZ5_9THEO</name>
<feature type="transmembrane region" description="Helical" evidence="6">
    <location>
        <begin position="354"/>
        <end position="374"/>
    </location>
</feature>
<dbReference type="InterPro" id="IPR036259">
    <property type="entry name" value="MFS_trans_sf"/>
</dbReference>
<evidence type="ECO:0000256" key="3">
    <source>
        <dbReference type="ARBA" id="ARBA00022692"/>
    </source>
</evidence>
<keyword evidence="3 6" id="KW-0812">Transmembrane</keyword>
<evidence type="ECO:0000256" key="4">
    <source>
        <dbReference type="ARBA" id="ARBA00022989"/>
    </source>
</evidence>
<feature type="transmembrane region" description="Helical" evidence="6">
    <location>
        <begin position="232"/>
        <end position="251"/>
    </location>
</feature>
<evidence type="ECO:0000256" key="6">
    <source>
        <dbReference type="SAM" id="Phobius"/>
    </source>
</evidence>
<organism evidence="8 9">
    <name type="scientific">Carboxydothermus pertinax</name>
    <dbReference type="NCBI Taxonomy" id="870242"/>
    <lineage>
        <taxon>Bacteria</taxon>
        <taxon>Bacillati</taxon>
        <taxon>Bacillota</taxon>
        <taxon>Clostridia</taxon>
        <taxon>Thermoanaerobacterales</taxon>
        <taxon>Thermoanaerobacteraceae</taxon>
        <taxon>Carboxydothermus</taxon>
    </lineage>
</organism>
<dbReference type="PANTHER" id="PTHR23518:SF2">
    <property type="entry name" value="MAJOR FACILITATOR SUPERFAMILY TRANSPORTER"/>
    <property type="match status" value="1"/>
</dbReference>
<evidence type="ECO:0000256" key="5">
    <source>
        <dbReference type="ARBA" id="ARBA00023136"/>
    </source>
</evidence>
<dbReference type="Pfam" id="PF07690">
    <property type="entry name" value="MFS_1"/>
    <property type="match status" value="1"/>
</dbReference>
<protein>
    <submittedName>
        <fullName evidence="8">MFS transporter</fullName>
    </submittedName>
</protein>
<evidence type="ECO:0000256" key="1">
    <source>
        <dbReference type="ARBA" id="ARBA00004651"/>
    </source>
</evidence>
<dbReference type="Gene3D" id="1.20.1250.20">
    <property type="entry name" value="MFS general substrate transporter like domains"/>
    <property type="match status" value="2"/>
</dbReference>
<feature type="domain" description="Major facilitator superfamily (MFS) profile" evidence="7">
    <location>
        <begin position="1"/>
        <end position="405"/>
    </location>
</feature>
<keyword evidence="2" id="KW-0813">Transport</keyword>
<evidence type="ECO:0000256" key="2">
    <source>
        <dbReference type="ARBA" id="ARBA00022448"/>
    </source>
</evidence>
<evidence type="ECO:0000313" key="8">
    <source>
        <dbReference type="EMBL" id="GAV21692.1"/>
    </source>
</evidence>
<dbReference type="InterPro" id="IPR011701">
    <property type="entry name" value="MFS"/>
</dbReference>
<dbReference type="InterPro" id="IPR020846">
    <property type="entry name" value="MFS_dom"/>
</dbReference>
<dbReference type="STRING" id="870242.cpu_02020"/>
<dbReference type="CDD" id="cd17370">
    <property type="entry name" value="MFS_MJ1317_like"/>
    <property type="match status" value="1"/>
</dbReference>
<feature type="transmembrane region" description="Helical" evidence="6">
    <location>
        <begin position="151"/>
        <end position="170"/>
    </location>
</feature>
<feature type="transmembrane region" description="Helical" evidence="6">
    <location>
        <begin position="380"/>
        <end position="401"/>
    </location>
</feature>
<keyword evidence="4 6" id="KW-1133">Transmembrane helix</keyword>
<dbReference type="Proteomes" id="UP000187485">
    <property type="component" value="Unassembled WGS sequence"/>
</dbReference>
<dbReference type="AlphaFoldDB" id="A0A1L8CRZ5"/>
<reference evidence="9" key="1">
    <citation type="submission" date="2016-12" db="EMBL/GenBank/DDBJ databases">
        <title>Draft Genome Sequences od Carboxydothermus pertinax and islandicus, Hydrogenogenic Carboxydotrophic Bacteria.</title>
        <authorList>
            <person name="Fukuyama Y."/>
            <person name="Ohmae K."/>
            <person name="Yoneda Y."/>
            <person name="Yoshida T."/>
            <person name="Sako Y."/>
        </authorList>
    </citation>
    <scope>NUCLEOTIDE SEQUENCE [LARGE SCALE GENOMIC DNA]</scope>
    <source>
        <strain evidence="9">Ug1</strain>
    </source>
</reference>
<evidence type="ECO:0000259" key="7">
    <source>
        <dbReference type="PROSITE" id="PS50850"/>
    </source>
</evidence>
<evidence type="ECO:0000313" key="9">
    <source>
        <dbReference type="Proteomes" id="UP000187485"/>
    </source>
</evidence>
<dbReference type="GO" id="GO:0005886">
    <property type="term" value="C:plasma membrane"/>
    <property type="evidence" value="ECO:0007669"/>
    <property type="project" value="UniProtKB-SubCell"/>
</dbReference>
<feature type="transmembrane region" description="Helical" evidence="6">
    <location>
        <begin position="263"/>
        <end position="284"/>
    </location>
</feature>